<dbReference type="InterPro" id="IPR011779">
    <property type="entry name" value="SO4_adenylTrfase_lsu"/>
</dbReference>
<dbReference type="PROSITE" id="PS00301">
    <property type="entry name" value="G_TR_1"/>
    <property type="match status" value="1"/>
</dbReference>
<dbReference type="InterPro" id="IPR050100">
    <property type="entry name" value="TRAFAC_GTPase_members"/>
</dbReference>
<keyword evidence="16" id="KW-0614">Plasmid</keyword>
<dbReference type="InterPro" id="IPR009000">
    <property type="entry name" value="Transl_B-barrel_sf"/>
</dbReference>
<comment type="similarity">
    <text evidence="4">In the N-terminal section; belongs to the TRAFAC class translation factor GTPase superfamily. Classic translation factor GTPase family. CysN/NodQ subfamily.</text>
</comment>
<dbReference type="HAMAP" id="MF_00065">
    <property type="entry name" value="Adenylyl_sulf_kinase"/>
    <property type="match status" value="1"/>
</dbReference>
<comment type="similarity">
    <text evidence="15">Belongs to the APS kinase family.</text>
</comment>
<evidence type="ECO:0000256" key="15">
    <source>
        <dbReference type="HAMAP-Rule" id="MF_00065"/>
    </source>
</evidence>
<evidence type="ECO:0000256" key="14">
    <source>
        <dbReference type="HAMAP-Rule" id="MF_00062"/>
    </source>
</evidence>
<dbReference type="GO" id="GO:0004020">
    <property type="term" value="F:adenylylsulfate kinase activity"/>
    <property type="evidence" value="ECO:0007669"/>
    <property type="project" value="UniProtKB-UniRule"/>
</dbReference>
<dbReference type="GO" id="GO:0004781">
    <property type="term" value="F:sulfate adenylyltransferase (ATP) activity"/>
    <property type="evidence" value="ECO:0007669"/>
    <property type="project" value="UniProtKB-UniRule"/>
</dbReference>
<comment type="function">
    <text evidence="12">Proposed to provide activated sulfate for transfer to Nod factor. ATP sulfurylase may be the GTPase, regulating ATP sulfurylase activity.</text>
</comment>
<dbReference type="AlphaFoldDB" id="A0A2K9NLJ1"/>
<feature type="binding site" evidence="14">
    <location>
        <begin position="146"/>
        <end position="149"/>
    </location>
    <ligand>
        <name>GTP</name>
        <dbReference type="ChEBI" id="CHEBI:37565"/>
    </ligand>
</feature>
<dbReference type="EC" id="2.7.7.4" evidence="14"/>
<dbReference type="Pfam" id="PF00009">
    <property type="entry name" value="GTP_EFTU"/>
    <property type="match status" value="1"/>
</dbReference>
<dbReference type="SUPFAM" id="SSF50465">
    <property type="entry name" value="EF-Tu/eEF-1alpha/eIF2-gamma C-terminal domain"/>
    <property type="match status" value="1"/>
</dbReference>
<evidence type="ECO:0000256" key="11">
    <source>
        <dbReference type="ARBA" id="ARBA00023268"/>
    </source>
</evidence>
<evidence type="ECO:0000313" key="17">
    <source>
        <dbReference type="Proteomes" id="UP000234752"/>
    </source>
</evidence>
<keyword evidence="8 14" id="KW-0547">Nucleotide-binding</keyword>
<dbReference type="PANTHER" id="PTHR23115">
    <property type="entry name" value="TRANSLATION FACTOR"/>
    <property type="match status" value="1"/>
</dbReference>
<evidence type="ECO:0000313" key="16">
    <source>
        <dbReference type="EMBL" id="AUN33932.1"/>
    </source>
</evidence>
<dbReference type="NCBIfam" id="NF003013">
    <property type="entry name" value="PRK03846.1"/>
    <property type="match status" value="1"/>
</dbReference>
<dbReference type="RefSeq" id="WP_102115434.1">
    <property type="nucleotide sequence ID" value="NZ_BMGN01000013.1"/>
</dbReference>
<evidence type="ECO:0000256" key="4">
    <source>
        <dbReference type="ARBA" id="ARBA00007237"/>
    </source>
</evidence>
<dbReference type="KEGG" id="ncb:C0V82_26345"/>
<dbReference type="InterPro" id="IPR027417">
    <property type="entry name" value="P-loop_NTPase"/>
</dbReference>
<dbReference type="GO" id="GO:0070814">
    <property type="term" value="P:hydrogen sulfide biosynthetic process"/>
    <property type="evidence" value="ECO:0007669"/>
    <property type="project" value="UniProtKB-UniRule"/>
</dbReference>
<proteinExistence type="inferred from homology"/>
<evidence type="ECO:0000256" key="5">
    <source>
        <dbReference type="ARBA" id="ARBA00011760"/>
    </source>
</evidence>
<dbReference type="InterPro" id="IPR009001">
    <property type="entry name" value="Transl_elong_EF1A/Init_IF2_C"/>
</dbReference>
<dbReference type="GO" id="GO:0005525">
    <property type="term" value="F:GTP binding"/>
    <property type="evidence" value="ECO:0007669"/>
    <property type="project" value="UniProtKB-UniRule"/>
</dbReference>
<evidence type="ECO:0000256" key="12">
    <source>
        <dbReference type="ARBA" id="ARBA00024872"/>
    </source>
</evidence>
<dbReference type="SUPFAM" id="SSF52540">
    <property type="entry name" value="P-loop containing nucleoside triphosphate hydrolases"/>
    <property type="match status" value="2"/>
</dbReference>
<dbReference type="NCBIfam" id="TIGR02034">
    <property type="entry name" value="CysN"/>
    <property type="match status" value="1"/>
</dbReference>
<feature type="binding site" evidence="14">
    <location>
        <begin position="91"/>
        <end position="95"/>
    </location>
    <ligand>
        <name>GTP</name>
        <dbReference type="ChEBI" id="CHEBI:37565"/>
    </ligand>
</feature>
<organism evidence="16 17">
    <name type="scientific">Niveispirillum cyanobacteriorum</name>
    <dbReference type="NCBI Taxonomy" id="1612173"/>
    <lineage>
        <taxon>Bacteria</taxon>
        <taxon>Pseudomonadati</taxon>
        <taxon>Pseudomonadota</taxon>
        <taxon>Alphaproteobacteria</taxon>
        <taxon>Rhodospirillales</taxon>
        <taxon>Azospirillaceae</taxon>
        <taxon>Niveispirillum</taxon>
    </lineage>
</organism>
<comment type="pathway">
    <text evidence="15">Sulfur metabolism; hydrogen sulfide biosynthesis; sulfite from sulfate: step 2/3.</text>
</comment>
<comment type="catalytic activity">
    <reaction evidence="13 14">
        <text>sulfate + ATP + H(+) = adenosine 5'-phosphosulfate + diphosphate</text>
        <dbReference type="Rhea" id="RHEA:18133"/>
        <dbReference type="ChEBI" id="CHEBI:15378"/>
        <dbReference type="ChEBI" id="CHEBI:16189"/>
        <dbReference type="ChEBI" id="CHEBI:30616"/>
        <dbReference type="ChEBI" id="CHEBI:33019"/>
        <dbReference type="ChEBI" id="CHEBI:58243"/>
        <dbReference type="EC" id="2.7.7.4"/>
    </reaction>
</comment>
<dbReference type="NCBIfam" id="NF004035">
    <property type="entry name" value="PRK05506.1"/>
    <property type="match status" value="1"/>
</dbReference>
<keyword evidence="15" id="KW-0597">Phosphoprotein</keyword>
<dbReference type="InterPro" id="IPR041757">
    <property type="entry name" value="CysN_GTP-bd"/>
</dbReference>
<dbReference type="InterPro" id="IPR002891">
    <property type="entry name" value="APS"/>
</dbReference>
<evidence type="ECO:0000256" key="6">
    <source>
        <dbReference type="ARBA" id="ARBA00022679"/>
    </source>
</evidence>
<dbReference type="CDD" id="cd03695">
    <property type="entry name" value="CysN_NodQ_II"/>
    <property type="match status" value="1"/>
</dbReference>
<accession>A0A2K9NLJ1</accession>
<keyword evidence="6 14" id="KW-0808">Transferase</keyword>
<keyword evidence="7 14" id="KW-0548">Nucleotidyltransferase</keyword>
<protein>
    <recommendedName>
        <fullName evidence="14 15">Multifunctional fusion protein</fullName>
    </recommendedName>
    <domain>
        <recommendedName>
            <fullName evidence="14">Sulfate adenylyltransferase subunit 1</fullName>
            <ecNumber evidence="14">2.7.7.4</ecNumber>
        </recommendedName>
        <alternativeName>
            <fullName evidence="14">ATP-sulfurylase large subunit</fullName>
        </alternativeName>
        <alternativeName>
            <fullName evidence="14">Sulfate adenylate transferase</fullName>
            <shortName evidence="14">SAT</shortName>
        </alternativeName>
    </domain>
    <domain>
        <recommendedName>
            <fullName evidence="15">Adenylyl-sulfate kinase</fullName>
            <ecNumber evidence="15">2.7.1.25</ecNumber>
        </recommendedName>
        <alternativeName>
            <fullName evidence="15">APS kinase</fullName>
        </alternativeName>
        <alternativeName>
            <fullName evidence="15">ATP adenosine-5'-phosphosulfate 3'-phosphotransferase</fullName>
        </alternativeName>
        <alternativeName>
            <fullName evidence="15">Adenosine-5'-phosphosulfate kinase</fullName>
        </alternativeName>
    </domain>
</protein>
<comment type="similarity">
    <text evidence="14">Belongs to the TRAFAC class translation factor GTPase superfamily. Classic translation factor GTPase family. CysN/NodQ subfamily.</text>
</comment>
<dbReference type="Pfam" id="PF01583">
    <property type="entry name" value="APS_kinase"/>
    <property type="match status" value="1"/>
</dbReference>
<dbReference type="CDD" id="cd04095">
    <property type="entry name" value="CysN_NoDQ_III"/>
    <property type="match status" value="1"/>
</dbReference>
<keyword evidence="9 14" id="KW-0067">ATP-binding</keyword>
<name>A0A2K9NLJ1_9PROT</name>
<evidence type="ECO:0000256" key="2">
    <source>
        <dbReference type="ARBA" id="ARBA00002357"/>
    </source>
</evidence>
<comment type="subunit">
    <text evidence="14">Heterodimer composed of CysD, the smaller subunit, and CysN.</text>
</comment>
<dbReference type="InterPro" id="IPR054696">
    <property type="entry name" value="GTP-eEF1A_C"/>
</dbReference>
<dbReference type="UniPathway" id="UPA00140">
    <property type="reaction ID" value="UER00204"/>
</dbReference>
<dbReference type="NCBIfam" id="NF003478">
    <property type="entry name" value="PRK05124.1"/>
    <property type="match status" value="1"/>
</dbReference>
<dbReference type="Gene3D" id="2.40.30.10">
    <property type="entry name" value="Translation factors"/>
    <property type="match status" value="2"/>
</dbReference>
<dbReference type="CDD" id="cd02027">
    <property type="entry name" value="APSK"/>
    <property type="match status" value="1"/>
</dbReference>
<dbReference type="InterPro" id="IPR044139">
    <property type="entry name" value="CysN_NoDQ_III"/>
</dbReference>
<comment type="function">
    <text evidence="14">With CysD forms the ATP sulfurylase (ATPS) that catalyzes the adenylation of sulfate producing adenosine 5'-phosphosulfate (APS) and diphosphate, the first enzymatic step in sulfur assimilation pathway. APS synthesis involves the formation of a high-energy phosphoric-sulfuric acid anhydride bond driven by GTP hydrolysis by CysN coupled to ATP hydrolysis by CysD.</text>
</comment>
<evidence type="ECO:0000256" key="13">
    <source>
        <dbReference type="ARBA" id="ARBA00049370"/>
    </source>
</evidence>
<feature type="binding site" evidence="15">
    <location>
        <begin position="448"/>
        <end position="455"/>
    </location>
    <ligand>
        <name>ATP</name>
        <dbReference type="ChEBI" id="CHEBI:30616"/>
    </ligand>
</feature>
<dbReference type="FunFam" id="3.40.50.300:FF:000119">
    <property type="entry name" value="Sulfate adenylyltransferase subunit 1"/>
    <property type="match status" value="1"/>
</dbReference>
<evidence type="ECO:0000256" key="1">
    <source>
        <dbReference type="ARBA" id="ARBA00001823"/>
    </source>
</evidence>
<dbReference type="PROSITE" id="PS51722">
    <property type="entry name" value="G_TR_2"/>
    <property type="match status" value="1"/>
</dbReference>
<dbReference type="InterPro" id="IPR044138">
    <property type="entry name" value="CysN_II"/>
</dbReference>
<dbReference type="EC" id="2.7.1.25" evidence="15"/>
<dbReference type="NCBIfam" id="TIGR00455">
    <property type="entry name" value="apsK"/>
    <property type="match status" value="1"/>
</dbReference>
<keyword evidence="10 14" id="KW-0342">GTP-binding</keyword>
<keyword evidence="11" id="KW-0511">Multifunctional enzyme</keyword>
<comment type="similarity">
    <text evidence="3">In the C-terminal section; belongs to the APS kinase family.</text>
</comment>
<dbReference type="Gene3D" id="3.40.50.300">
    <property type="entry name" value="P-loop containing nucleotide triphosphate hydrolases"/>
    <property type="match status" value="2"/>
</dbReference>
<comment type="pathway">
    <text evidence="14">Sulfur metabolism; hydrogen sulfide biosynthesis; sulfite from sulfate: step 1/3.</text>
</comment>
<comment type="function">
    <text evidence="2">APS kinase catalyzes the synthesis of activated sulfate.</text>
</comment>
<evidence type="ECO:0000256" key="8">
    <source>
        <dbReference type="ARBA" id="ARBA00022741"/>
    </source>
</evidence>
<evidence type="ECO:0000256" key="10">
    <source>
        <dbReference type="ARBA" id="ARBA00023134"/>
    </source>
</evidence>
<dbReference type="GO" id="GO:0005524">
    <property type="term" value="F:ATP binding"/>
    <property type="evidence" value="ECO:0007669"/>
    <property type="project" value="UniProtKB-UniRule"/>
</dbReference>
<evidence type="ECO:0000256" key="9">
    <source>
        <dbReference type="ARBA" id="ARBA00022840"/>
    </source>
</evidence>
<dbReference type="Proteomes" id="UP000234752">
    <property type="component" value="Plasmid unnamed3"/>
</dbReference>
<comment type="catalytic activity">
    <reaction evidence="1 15">
        <text>adenosine 5'-phosphosulfate + ATP = 3'-phosphoadenylyl sulfate + ADP + H(+)</text>
        <dbReference type="Rhea" id="RHEA:24152"/>
        <dbReference type="ChEBI" id="CHEBI:15378"/>
        <dbReference type="ChEBI" id="CHEBI:30616"/>
        <dbReference type="ChEBI" id="CHEBI:58243"/>
        <dbReference type="ChEBI" id="CHEBI:58339"/>
        <dbReference type="ChEBI" id="CHEBI:456216"/>
        <dbReference type="EC" id="2.7.1.25"/>
    </reaction>
</comment>
<evidence type="ECO:0000256" key="3">
    <source>
        <dbReference type="ARBA" id="ARBA00005438"/>
    </source>
</evidence>
<keyword evidence="15 16" id="KW-0418">Kinase</keyword>
<dbReference type="EMBL" id="CP025615">
    <property type="protein sequence ID" value="AUN33932.1"/>
    <property type="molecule type" value="Genomic_DNA"/>
</dbReference>
<evidence type="ECO:0000256" key="7">
    <source>
        <dbReference type="ARBA" id="ARBA00022695"/>
    </source>
</evidence>
<gene>
    <name evidence="15" type="primary">cysC</name>
    <name evidence="14" type="synonym">cysN</name>
    <name evidence="16" type="ORF">C0V82_26345</name>
</gene>
<geneLocation type="plasmid" evidence="16 17">
    <name>unnamed3</name>
</geneLocation>
<dbReference type="InterPro" id="IPR000795">
    <property type="entry name" value="T_Tr_GTP-bd_dom"/>
</dbReference>
<comment type="function">
    <text evidence="15">Catalyzes the synthesis of activated sulfate.</text>
</comment>
<reference evidence="16 17" key="1">
    <citation type="submission" date="2017-12" db="EMBL/GenBank/DDBJ databases">
        <title>Genomes of bacteria within cyanobacterial aggregates.</title>
        <authorList>
            <person name="Cai H."/>
        </authorList>
    </citation>
    <scope>NUCLEOTIDE SEQUENCE [LARGE SCALE GENOMIC DNA]</scope>
    <source>
        <strain evidence="16 17">TH16</strain>
        <plasmid evidence="16 17">unnamed3</plasmid>
    </source>
</reference>
<dbReference type="InterPro" id="IPR031157">
    <property type="entry name" value="G_TR_CS"/>
</dbReference>
<dbReference type="Pfam" id="PF22594">
    <property type="entry name" value="GTP-eEF1A_C"/>
    <property type="match status" value="1"/>
</dbReference>
<feature type="binding site" evidence="14">
    <location>
        <begin position="11"/>
        <end position="18"/>
    </location>
    <ligand>
        <name>GTP</name>
        <dbReference type="ChEBI" id="CHEBI:37565"/>
    </ligand>
</feature>
<sequence>MVSLLRFITCGSVDDGKSTLIGRLLHDCGAVPEDQLASLARDSERHGTTGRGNLDLALLVDGLSAEREQGITIDVAYRYFGTARRRFIVADTPGHEQYTRNMATGASNADLAVLLVDARKGLLTQTRRHSFILSLMGVRQVVLAVNKMDAIGWDQARFEAIVADYRAFAAALGFTSIQPVPLSALTGDNVTRTSAHTPWHAGGPLLAMLEAAPATSDASDGPFRFPVQWVVRPDGNFRGLAGTVAAGAIQPGAPVRVLPSGRASTIARIVTQNGDRDRAAAGQAVTLVLTDDVDVSRGDLLVPPGAEPEVTDQFTAHLIWMHDEPLLPGRTYLIRMGTATATAQITQIKHRVDVNSLEHLASHALGLNDVGLCNLSLDSPLPAEPYADGRACGSFILIDRHSNATLACGMVLHGLRRAGNIQRQPMRVGKSDRVAANGHRPCVLWFTGLSGAGKSTIADLVEQRLHAAGCRTMSLDGDNVRHGLCRDLGFMPADRVENIRRVAHVAQLMAEAGLIVLVSLISPFRADREMARSLLPPGEFLEIFVDTPLEICEARDVKGLYRKARSGALPNFTGIGSPYEPPTEPDLRLDTGAGDAAFLADAVMRHLAQTGIIPSMD</sequence>
<dbReference type="HAMAP" id="MF_00062">
    <property type="entry name" value="Sulf_adenylyltr_sub1"/>
    <property type="match status" value="1"/>
</dbReference>
<dbReference type="GO" id="GO:0003924">
    <property type="term" value="F:GTPase activity"/>
    <property type="evidence" value="ECO:0007669"/>
    <property type="project" value="InterPro"/>
</dbReference>
<dbReference type="SUPFAM" id="SSF50447">
    <property type="entry name" value="Translation proteins"/>
    <property type="match status" value="1"/>
</dbReference>
<dbReference type="GO" id="GO:0000103">
    <property type="term" value="P:sulfate assimilation"/>
    <property type="evidence" value="ECO:0007669"/>
    <property type="project" value="UniProtKB-UniRule"/>
</dbReference>
<feature type="active site" description="Phosphoserine intermediate" evidence="15">
    <location>
        <position position="522"/>
    </location>
</feature>
<dbReference type="InterPro" id="IPR059117">
    <property type="entry name" value="APS_kinase_dom"/>
</dbReference>
<dbReference type="CDD" id="cd04166">
    <property type="entry name" value="CysN_ATPS"/>
    <property type="match status" value="1"/>
</dbReference>
<dbReference type="PRINTS" id="PR00315">
    <property type="entry name" value="ELONGATNFCT"/>
</dbReference>
<comment type="subunit">
    <text evidence="5">Sulfate-activating enzymes, NodP and NodQ, may be physically associated.</text>
</comment>
<dbReference type="OrthoDB" id="9804504at2"/>
<keyword evidence="17" id="KW-1185">Reference proteome</keyword>